<dbReference type="EMBL" id="KI517748">
    <property type="protein sequence ID" value="ESQ31296.1"/>
    <property type="molecule type" value="Genomic_DNA"/>
</dbReference>
<evidence type="ECO:0000256" key="3">
    <source>
        <dbReference type="ARBA" id="ARBA00012780"/>
    </source>
</evidence>
<dbReference type="Proteomes" id="UP000030689">
    <property type="component" value="Unassembled WGS sequence"/>
</dbReference>
<evidence type="ECO:0000256" key="5">
    <source>
        <dbReference type="ARBA" id="ARBA00023295"/>
    </source>
</evidence>
<dbReference type="OMA" id="NTIEERW"/>
<dbReference type="PANTHER" id="PTHR32227">
    <property type="entry name" value="GLUCAN ENDO-1,3-BETA-GLUCOSIDASE BG1-RELATED-RELATED"/>
    <property type="match status" value="1"/>
</dbReference>
<dbReference type="InterPro" id="IPR017853">
    <property type="entry name" value="GH"/>
</dbReference>
<evidence type="ECO:0000256" key="4">
    <source>
        <dbReference type="ARBA" id="ARBA00022801"/>
    </source>
</evidence>
<dbReference type="OrthoDB" id="1293114at2759"/>
<comment type="similarity">
    <text evidence="2 6">Belongs to the glycosyl hydrolase 17 family.</text>
</comment>
<dbReference type="Pfam" id="PF00332">
    <property type="entry name" value="Glyco_hydro_17"/>
    <property type="match status" value="1"/>
</dbReference>
<dbReference type="AlphaFoldDB" id="V4MIU3"/>
<feature type="signal peptide" evidence="7">
    <location>
        <begin position="1"/>
        <end position="19"/>
    </location>
</feature>
<dbReference type="InterPro" id="IPR044965">
    <property type="entry name" value="Glyco_hydro_17_plant"/>
</dbReference>
<dbReference type="EC" id="3.2.1.39" evidence="3"/>
<keyword evidence="4" id="KW-0378">Hydrolase</keyword>
<keyword evidence="5" id="KW-0326">Glycosidase</keyword>
<proteinExistence type="inferred from homology"/>
<evidence type="ECO:0000256" key="1">
    <source>
        <dbReference type="ARBA" id="ARBA00000382"/>
    </source>
</evidence>
<keyword evidence="9" id="KW-1185">Reference proteome</keyword>
<dbReference type="eggNOG" id="ENOG502QQY2">
    <property type="taxonomic scope" value="Eukaryota"/>
</dbReference>
<dbReference type="KEGG" id="eus:EUTSA_v10005331mg"/>
<comment type="catalytic activity">
    <reaction evidence="1">
        <text>Hydrolysis of (1-&gt;3)-beta-D-glucosidic linkages in (1-&gt;3)-beta-D-glucans.</text>
        <dbReference type="EC" id="3.2.1.39"/>
    </reaction>
</comment>
<dbReference type="SUPFAM" id="SSF51445">
    <property type="entry name" value="(Trans)glycosidases"/>
    <property type="match status" value="1"/>
</dbReference>
<sequence>MKPVSYHLLLLLLSLTAIAVPTSISATKIGITISSPASISGSVPISPERIVAKVVSMKIKAVRLLEPNPAMMRAFANTNVSLFLSIPNPLVPLLASDRSFALRWVYREVLPFHPRTKISVISVGNDVISSYSPDARPPLFLLPAMQNVQRSLAHLRMDKISVSTTFSFTNTIPMAFPPSSARFQQPNGELIIKPILKFLERTNSSFIINLHPYQIYRSSFLIPLGFALFGNSPLYFRDDLKSGVRYDNLFDMMVDAVISSMAAMGHKNLPLIVAATGWPSSGINASEVDATLLYSEMFLEALITRLRYGRGRRLRKEGVSEVYIFELVDTKQGVLNWGLVNDDMTN</sequence>
<reference evidence="8 9" key="1">
    <citation type="journal article" date="2013" name="Front. Plant Sci.">
        <title>The Reference Genome of the Halophytic Plant Eutrema salsugineum.</title>
        <authorList>
            <person name="Yang R."/>
            <person name="Jarvis D.E."/>
            <person name="Chen H."/>
            <person name="Beilstein M.A."/>
            <person name="Grimwood J."/>
            <person name="Jenkins J."/>
            <person name="Shu S."/>
            <person name="Prochnik S."/>
            <person name="Xin M."/>
            <person name="Ma C."/>
            <person name="Schmutz J."/>
            <person name="Wing R.A."/>
            <person name="Mitchell-Olds T."/>
            <person name="Schumaker K.S."/>
            <person name="Wang X."/>
        </authorList>
    </citation>
    <scope>NUCLEOTIDE SEQUENCE [LARGE SCALE GENOMIC DNA]</scope>
</reference>
<feature type="non-terminal residue" evidence="8">
    <location>
        <position position="346"/>
    </location>
</feature>
<dbReference type="Gene3D" id="3.20.20.80">
    <property type="entry name" value="Glycosidases"/>
    <property type="match status" value="1"/>
</dbReference>
<dbReference type="GO" id="GO:0005975">
    <property type="term" value="P:carbohydrate metabolic process"/>
    <property type="evidence" value="ECO:0007669"/>
    <property type="project" value="InterPro"/>
</dbReference>
<dbReference type="GO" id="GO:0042973">
    <property type="term" value="F:glucan endo-1,3-beta-D-glucosidase activity"/>
    <property type="evidence" value="ECO:0007669"/>
    <property type="project" value="UniProtKB-EC"/>
</dbReference>
<evidence type="ECO:0000313" key="9">
    <source>
        <dbReference type="Proteomes" id="UP000030689"/>
    </source>
</evidence>
<evidence type="ECO:0000313" key="8">
    <source>
        <dbReference type="EMBL" id="ESQ31296.1"/>
    </source>
</evidence>
<gene>
    <name evidence="8" type="ORF">EUTSA_v10005331mg</name>
</gene>
<dbReference type="Gramene" id="ESQ31296">
    <property type="protein sequence ID" value="ESQ31296"/>
    <property type="gene ID" value="EUTSA_v10005331mg"/>
</dbReference>
<name>V4MIU3_EUTSA</name>
<protein>
    <recommendedName>
        <fullName evidence="3">glucan endo-1,3-beta-D-glucosidase</fullName>
        <ecNumber evidence="3">3.2.1.39</ecNumber>
    </recommendedName>
</protein>
<accession>V4MIU3</accession>
<organism evidence="8 9">
    <name type="scientific">Eutrema salsugineum</name>
    <name type="common">Saltwater cress</name>
    <name type="synonym">Sisymbrium salsugineum</name>
    <dbReference type="NCBI Taxonomy" id="72664"/>
    <lineage>
        <taxon>Eukaryota</taxon>
        <taxon>Viridiplantae</taxon>
        <taxon>Streptophyta</taxon>
        <taxon>Embryophyta</taxon>
        <taxon>Tracheophyta</taxon>
        <taxon>Spermatophyta</taxon>
        <taxon>Magnoliopsida</taxon>
        <taxon>eudicotyledons</taxon>
        <taxon>Gunneridae</taxon>
        <taxon>Pentapetalae</taxon>
        <taxon>rosids</taxon>
        <taxon>malvids</taxon>
        <taxon>Brassicales</taxon>
        <taxon>Brassicaceae</taxon>
        <taxon>Eutremeae</taxon>
        <taxon>Eutrema</taxon>
    </lineage>
</organism>
<evidence type="ECO:0000256" key="7">
    <source>
        <dbReference type="SAM" id="SignalP"/>
    </source>
</evidence>
<evidence type="ECO:0000256" key="2">
    <source>
        <dbReference type="ARBA" id="ARBA00008773"/>
    </source>
</evidence>
<keyword evidence="7" id="KW-0732">Signal</keyword>
<evidence type="ECO:0000256" key="6">
    <source>
        <dbReference type="RuleBase" id="RU004335"/>
    </source>
</evidence>
<dbReference type="InterPro" id="IPR000490">
    <property type="entry name" value="Glyco_hydro_17"/>
</dbReference>
<feature type="chain" id="PRO_5004721781" description="glucan endo-1,3-beta-D-glucosidase" evidence="7">
    <location>
        <begin position="20"/>
        <end position="346"/>
    </location>
</feature>